<name>A0A7U3UZ16_9ACTN</name>
<dbReference type="Pfam" id="PF19870">
    <property type="entry name" value="DUF6343"/>
    <property type="match status" value="1"/>
</dbReference>
<reference evidence="3 4" key="4">
    <citation type="journal article" date="2020" name="Sci. Rep.">
        <title>beta-carboline chemical signals induce reveromycin production through a LuxR family regulator in Streptomyces sp. SN-593.</title>
        <authorList>
            <person name="Panthee S."/>
            <person name="Kito N."/>
            <person name="Hayashi T."/>
            <person name="Shimizu T."/>
            <person name="Ishikawa J."/>
            <person name="Hamamoto H."/>
            <person name="Osada H."/>
            <person name="Takahashi S."/>
        </authorList>
    </citation>
    <scope>NUCLEOTIDE SEQUENCE [LARGE SCALE GENOMIC DNA]</scope>
    <source>
        <strain evidence="3 4">SN-593</strain>
    </source>
</reference>
<dbReference type="Proteomes" id="UP000595703">
    <property type="component" value="Chromosome"/>
</dbReference>
<feature type="transmembrane region" description="Helical" evidence="2">
    <location>
        <begin position="68"/>
        <end position="86"/>
    </location>
</feature>
<feature type="region of interest" description="Disordered" evidence="1">
    <location>
        <begin position="1"/>
        <end position="33"/>
    </location>
</feature>
<evidence type="ECO:0000313" key="3">
    <source>
        <dbReference type="EMBL" id="BBB01209.1"/>
    </source>
</evidence>
<dbReference type="InterPro" id="IPR045924">
    <property type="entry name" value="DUF6343"/>
</dbReference>
<feature type="transmembrane region" description="Helical" evidence="2">
    <location>
        <begin position="43"/>
        <end position="62"/>
    </location>
</feature>
<keyword evidence="4" id="KW-1185">Reference proteome</keyword>
<keyword evidence="2" id="KW-0472">Membrane</keyword>
<accession>A0A7U3UZ16</accession>
<reference evidence="3 4" key="2">
    <citation type="journal article" date="2011" name="J. Antibiot.">
        <title>Furaquinocins I and J: novel polyketide isoprenoid hybrid compounds from Streptomyces reveromyceticus SN-593.</title>
        <authorList>
            <person name="Panthee S."/>
            <person name="Takahashi S."/>
            <person name="Takagi H."/>
            <person name="Nogawa T."/>
            <person name="Oowada E."/>
            <person name="Uramoto M."/>
            <person name="Osada H."/>
        </authorList>
    </citation>
    <scope>NUCLEOTIDE SEQUENCE [LARGE SCALE GENOMIC DNA]</scope>
    <source>
        <strain evidence="3 4">SN-593</strain>
    </source>
</reference>
<evidence type="ECO:0000313" key="4">
    <source>
        <dbReference type="Proteomes" id="UP000595703"/>
    </source>
</evidence>
<feature type="compositionally biased region" description="Pro residues" evidence="1">
    <location>
        <begin position="104"/>
        <end position="115"/>
    </location>
</feature>
<reference evidence="3 4" key="1">
    <citation type="journal article" date="2010" name="J. Bacteriol.">
        <title>Biochemical characterization of a novel indole prenyltransferase from Streptomyces sp. SN-593.</title>
        <authorList>
            <person name="Takahashi S."/>
            <person name="Takagi H."/>
            <person name="Toyoda A."/>
            <person name="Uramoto M."/>
            <person name="Nogawa T."/>
            <person name="Ueki M."/>
            <person name="Sakaki Y."/>
            <person name="Osada H."/>
        </authorList>
    </citation>
    <scope>NUCLEOTIDE SEQUENCE [LARGE SCALE GENOMIC DNA]</scope>
    <source>
        <strain evidence="3 4">SN-593</strain>
    </source>
</reference>
<keyword evidence="2" id="KW-0812">Transmembrane</keyword>
<evidence type="ECO:0000256" key="1">
    <source>
        <dbReference type="SAM" id="MobiDB-lite"/>
    </source>
</evidence>
<proteinExistence type="predicted"/>
<dbReference type="EMBL" id="AP018365">
    <property type="protein sequence ID" value="BBB01209.1"/>
    <property type="molecule type" value="Genomic_DNA"/>
</dbReference>
<dbReference type="AlphaFoldDB" id="A0A7U3UZ16"/>
<protein>
    <submittedName>
        <fullName evidence="3">Uncharacterized protein</fullName>
    </submittedName>
</protein>
<sequence length="124" mass="12974">MSRTSGTTRTGGTPGAPGPPGHVRTSRTGYEPTKARSALRLRLTLALLGVVWGAGAAVGCAYADRPGWAAVCALIALVALVDVFVVRYRMRQGTRYQPGRDEPPVPPADARPGPRPRSGGGARR</sequence>
<organism evidence="3 4">
    <name type="scientific">Actinacidiphila reveromycinica</name>
    <dbReference type="NCBI Taxonomy" id="659352"/>
    <lineage>
        <taxon>Bacteria</taxon>
        <taxon>Bacillati</taxon>
        <taxon>Actinomycetota</taxon>
        <taxon>Actinomycetes</taxon>
        <taxon>Kitasatosporales</taxon>
        <taxon>Streptomycetaceae</taxon>
        <taxon>Actinacidiphila</taxon>
    </lineage>
</organism>
<keyword evidence="2" id="KW-1133">Transmembrane helix</keyword>
<evidence type="ECO:0000256" key="2">
    <source>
        <dbReference type="SAM" id="Phobius"/>
    </source>
</evidence>
<feature type="compositionally biased region" description="Low complexity" evidence="1">
    <location>
        <begin position="1"/>
        <end position="11"/>
    </location>
</feature>
<dbReference type="KEGG" id="arev:RVR_8494"/>
<dbReference type="RefSeq" id="WP_202237135.1">
    <property type="nucleotide sequence ID" value="NZ_AP018365.1"/>
</dbReference>
<feature type="region of interest" description="Disordered" evidence="1">
    <location>
        <begin position="92"/>
        <end position="124"/>
    </location>
</feature>
<gene>
    <name evidence="3" type="ORF">RVR_8494</name>
</gene>
<reference evidence="3 4" key="3">
    <citation type="journal article" date="2011" name="Nat. Chem. Biol.">
        <title>Reveromycin A biosynthesis uses RevG and RevJ for stereospecific spiroacetal formation.</title>
        <authorList>
            <person name="Takahashi S."/>
            <person name="Toyoda A."/>
            <person name="Sekiyama Y."/>
            <person name="Takagi H."/>
            <person name="Nogawa T."/>
            <person name="Uramoto M."/>
            <person name="Suzuki R."/>
            <person name="Koshino H."/>
            <person name="Kumano T."/>
            <person name="Panthee S."/>
            <person name="Dairi T."/>
            <person name="Ishikawa J."/>
            <person name="Ikeda H."/>
            <person name="Sakaki Y."/>
            <person name="Osada H."/>
        </authorList>
    </citation>
    <scope>NUCLEOTIDE SEQUENCE [LARGE SCALE GENOMIC DNA]</scope>
    <source>
        <strain evidence="3 4">SN-593</strain>
    </source>
</reference>